<name>A0A1Q8RSZ7_9PEZI</name>
<sequence>MSTETYTQKGIMSAGLSGPHNYHYQQHHLYSPAPRLSALASPRLSTRIHTKQAKSSTRRSPTMARHQQQQRLQKQPLHPLTTLVAVVIDFFLRGFLDLTRPIRELVRFIVMGTLASLCWAYYALPMPLALGLLYCGFQSIPDGLRCVEQLRTLYAARLDEGALTGNVSGIEGLYGLGEMVLVRWGEIGVWSAFYCLALMTAAYAVMVLIEMRDYVRDTWALIMDEALEVKALRAD</sequence>
<evidence type="ECO:0000313" key="4">
    <source>
        <dbReference type="Proteomes" id="UP000186583"/>
    </source>
</evidence>
<evidence type="ECO:0000256" key="2">
    <source>
        <dbReference type="SAM" id="Phobius"/>
    </source>
</evidence>
<comment type="caution">
    <text evidence="3">The sequence shown here is derived from an EMBL/GenBank/DDBJ whole genome shotgun (WGS) entry which is preliminary data.</text>
</comment>
<proteinExistence type="predicted"/>
<protein>
    <submittedName>
        <fullName evidence="3">Uncharacterized protein</fullName>
    </submittedName>
</protein>
<evidence type="ECO:0000256" key="1">
    <source>
        <dbReference type="SAM" id="MobiDB-lite"/>
    </source>
</evidence>
<evidence type="ECO:0000313" key="3">
    <source>
        <dbReference type="EMBL" id="OLN87442.1"/>
    </source>
</evidence>
<organism evidence="3 4">
    <name type="scientific">Colletotrichum chlorophyti</name>
    <dbReference type="NCBI Taxonomy" id="708187"/>
    <lineage>
        <taxon>Eukaryota</taxon>
        <taxon>Fungi</taxon>
        <taxon>Dikarya</taxon>
        <taxon>Ascomycota</taxon>
        <taxon>Pezizomycotina</taxon>
        <taxon>Sordariomycetes</taxon>
        <taxon>Hypocreomycetidae</taxon>
        <taxon>Glomerellales</taxon>
        <taxon>Glomerellaceae</taxon>
        <taxon>Colletotrichum</taxon>
    </lineage>
</organism>
<dbReference type="AlphaFoldDB" id="A0A1Q8RSZ7"/>
<keyword evidence="2" id="KW-1133">Transmembrane helix</keyword>
<keyword evidence="2" id="KW-0812">Transmembrane</keyword>
<dbReference type="OrthoDB" id="4848434at2759"/>
<feature type="region of interest" description="Disordered" evidence="1">
    <location>
        <begin position="48"/>
        <end position="72"/>
    </location>
</feature>
<keyword evidence="2" id="KW-0472">Membrane</keyword>
<keyword evidence="4" id="KW-1185">Reference proteome</keyword>
<accession>A0A1Q8RSZ7</accession>
<dbReference type="EMBL" id="MPGH01000093">
    <property type="protein sequence ID" value="OLN87442.1"/>
    <property type="molecule type" value="Genomic_DNA"/>
</dbReference>
<feature type="transmembrane region" description="Helical" evidence="2">
    <location>
        <begin position="187"/>
        <end position="209"/>
    </location>
</feature>
<feature type="transmembrane region" description="Helical" evidence="2">
    <location>
        <begin position="105"/>
        <end position="124"/>
    </location>
</feature>
<dbReference type="Proteomes" id="UP000186583">
    <property type="component" value="Unassembled WGS sequence"/>
</dbReference>
<gene>
    <name evidence="3" type="ORF">CCHL11_09108</name>
</gene>
<reference evidence="3 4" key="1">
    <citation type="submission" date="2016-11" db="EMBL/GenBank/DDBJ databases">
        <title>Draft Genome Assembly of Colletotrichum chlorophyti a pathogen of herbaceous plants.</title>
        <authorList>
            <person name="Gan P."/>
            <person name="Narusaka M."/>
            <person name="Tsushima A."/>
            <person name="Narusaka Y."/>
            <person name="Takano Y."/>
            <person name="Shirasu K."/>
        </authorList>
    </citation>
    <scope>NUCLEOTIDE SEQUENCE [LARGE SCALE GENOMIC DNA]</scope>
    <source>
        <strain evidence="3 4">NTL11</strain>
    </source>
</reference>